<dbReference type="InterPro" id="IPR054539">
    <property type="entry name" value="Beta-prop_PDH"/>
</dbReference>
<evidence type="ECO:0000256" key="2">
    <source>
        <dbReference type="SAM" id="SignalP"/>
    </source>
</evidence>
<keyword evidence="1" id="KW-1133">Transmembrane helix</keyword>
<dbReference type="EMBL" id="QVQW01000004">
    <property type="protein sequence ID" value="RKU48600.1"/>
    <property type="molecule type" value="Genomic_DNA"/>
</dbReference>
<feature type="chain" id="PRO_5019376940" description="Pyrroloquinoline quinone-dependent pyranose dehydrogenase beta-propeller domain-containing protein" evidence="2">
    <location>
        <begin position="22"/>
        <end position="498"/>
    </location>
</feature>
<evidence type="ECO:0000313" key="4">
    <source>
        <dbReference type="EMBL" id="RKU48600.1"/>
    </source>
</evidence>
<dbReference type="Proteomes" id="UP000275385">
    <property type="component" value="Unassembled WGS sequence"/>
</dbReference>
<dbReference type="Pfam" id="PF22807">
    <property type="entry name" value="TrAA12"/>
    <property type="match status" value="1"/>
</dbReference>
<keyword evidence="1" id="KW-0812">Transmembrane</keyword>
<feature type="domain" description="Pyrroloquinoline quinone-dependent pyranose dehydrogenase beta-propeller" evidence="3">
    <location>
        <begin position="44"/>
        <end position="429"/>
    </location>
</feature>
<gene>
    <name evidence="4" type="ORF">DL546_008640</name>
</gene>
<evidence type="ECO:0000259" key="3">
    <source>
        <dbReference type="Pfam" id="PF22807"/>
    </source>
</evidence>
<dbReference type="STRING" id="177199.A0A420YL46"/>
<evidence type="ECO:0000313" key="5">
    <source>
        <dbReference type="Proteomes" id="UP000275385"/>
    </source>
</evidence>
<accession>A0A420YL46</accession>
<dbReference type="SUPFAM" id="SSF50952">
    <property type="entry name" value="Soluble quinoprotein glucose dehydrogenase"/>
    <property type="match status" value="1"/>
</dbReference>
<dbReference type="PANTHER" id="PTHR47572">
    <property type="entry name" value="LIPOPROTEIN-RELATED"/>
    <property type="match status" value="1"/>
</dbReference>
<keyword evidence="5" id="KW-1185">Reference proteome</keyword>
<dbReference type="OrthoDB" id="507128at2759"/>
<proteinExistence type="predicted"/>
<name>A0A420YL46_9PEZI</name>
<keyword evidence="1" id="KW-0472">Membrane</keyword>
<feature type="signal peptide" evidence="2">
    <location>
        <begin position="1"/>
        <end position="21"/>
    </location>
</feature>
<dbReference type="PANTHER" id="PTHR47572:SF4">
    <property type="entry name" value="LACTONASE DRP35"/>
    <property type="match status" value="1"/>
</dbReference>
<dbReference type="InterPro" id="IPR051262">
    <property type="entry name" value="SMP-30/CGR1_Lactonase"/>
</dbReference>
<keyword evidence="2" id="KW-0732">Signal</keyword>
<reference evidence="4 5" key="1">
    <citation type="submission" date="2018-08" db="EMBL/GenBank/DDBJ databases">
        <title>Draft genome of the lignicolous fungus Coniochaeta pulveracea.</title>
        <authorList>
            <person name="Borstlap C.J."/>
            <person name="De Witt R.N."/>
            <person name="Botha A."/>
            <person name="Volschenk H."/>
        </authorList>
    </citation>
    <scope>NUCLEOTIDE SEQUENCE [LARGE SCALE GENOMIC DNA]</scope>
    <source>
        <strain evidence="4 5">CAB683</strain>
    </source>
</reference>
<dbReference type="AlphaFoldDB" id="A0A420YL46"/>
<dbReference type="Gene3D" id="2.120.10.30">
    <property type="entry name" value="TolB, C-terminal domain"/>
    <property type="match status" value="1"/>
</dbReference>
<organism evidence="4 5">
    <name type="scientific">Coniochaeta pulveracea</name>
    <dbReference type="NCBI Taxonomy" id="177199"/>
    <lineage>
        <taxon>Eukaryota</taxon>
        <taxon>Fungi</taxon>
        <taxon>Dikarya</taxon>
        <taxon>Ascomycota</taxon>
        <taxon>Pezizomycotina</taxon>
        <taxon>Sordariomycetes</taxon>
        <taxon>Sordariomycetidae</taxon>
        <taxon>Coniochaetales</taxon>
        <taxon>Coniochaetaceae</taxon>
        <taxon>Coniochaeta</taxon>
    </lineage>
</organism>
<comment type="caution">
    <text evidence="4">The sequence shown here is derived from an EMBL/GenBank/DDBJ whole genome shotgun (WGS) entry which is preliminary data.</text>
</comment>
<dbReference type="InterPro" id="IPR011041">
    <property type="entry name" value="Quinoprot_gluc/sorb_DH_b-prop"/>
</dbReference>
<evidence type="ECO:0000256" key="1">
    <source>
        <dbReference type="SAM" id="Phobius"/>
    </source>
</evidence>
<feature type="transmembrane region" description="Helical" evidence="1">
    <location>
        <begin position="478"/>
        <end position="497"/>
    </location>
</feature>
<dbReference type="InterPro" id="IPR011042">
    <property type="entry name" value="6-blade_b-propeller_TolB-like"/>
</dbReference>
<protein>
    <recommendedName>
        <fullName evidence="3">Pyrroloquinoline quinone-dependent pyranose dehydrogenase beta-propeller domain-containing protein</fullName>
    </recommendedName>
</protein>
<sequence>MLLHYLEFLALAVVHVGCVLSQTTTVPAAGSCPTVLTPSYSAPVVGTGYTYQLIVTGLTKPRGLIFDNHGGLLVIQSGIGLTHISFNDNGGTCLSPSLTTLLVNDTSLNHGIELSSDGRTLYASSSDQVYSWSYDPAAVTVSSRTTLITNMSNTDHTTRTLLLSRKNPGLLLVSRGSSENMDPVAADVTSGHSQIRAFNISSVSAPYNYPVDGIMLGWGLRNSVGIAEEPLTGGIYSVENSADQLKRQGTDIHEENPGEEMNFHGFLNDTAHNQYLGRNYGYPGCFAVWDTNLPNKGNLKTGDQFVLDPSATLNDTTCAQDRIPPRLTFEAHMAPLDIKFTPDGSRAYITFHGSWNRDEPAGYKLSIVDFSDGSPVSPSDATDAARDVLSNPDNSVCPGKCFRPAGVALDSGGRVFMTSDATGEIYVLAQGEMTISGGGGGGSSMTTTGALVTNTAGGGGTPNVAAGMVAGRGGDRRVLGVLVMVMLGAVGGAMLVVG</sequence>